<reference evidence="1 2" key="1">
    <citation type="submission" date="2020-01" db="EMBL/GenBank/DDBJ databases">
        <title>Insect and environment-associated Actinomycetes.</title>
        <authorList>
            <person name="Currrie C."/>
            <person name="Chevrette M."/>
            <person name="Carlson C."/>
            <person name="Stubbendieck R."/>
            <person name="Wendt-Pienkowski E."/>
        </authorList>
    </citation>
    <scope>NUCLEOTIDE SEQUENCE [LARGE SCALE GENOMIC DNA]</scope>
    <source>
        <strain evidence="1 2">SID8386</strain>
    </source>
</reference>
<evidence type="ECO:0000313" key="1">
    <source>
        <dbReference type="EMBL" id="NEC62651.1"/>
    </source>
</evidence>
<organism evidence="1 2">
    <name type="scientific">Amycolatopsis rubida</name>
    <dbReference type="NCBI Taxonomy" id="112413"/>
    <lineage>
        <taxon>Bacteria</taxon>
        <taxon>Bacillati</taxon>
        <taxon>Actinomycetota</taxon>
        <taxon>Actinomycetes</taxon>
        <taxon>Pseudonocardiales</taxon>
        <taxon>Pseudonocardiaceae</taxon>
        <taxon>Amycolatopsis</taxon>
    </lineage>
</organism>
<proteinExistence type="predicted"/>
<accession>A0ABX0CC72</accession>
<dbReference type="EMBL" id="JAAGNC010000215">
    <property type="protein sequence ID" value="NEC62651.1"/>
    <property type="molecule type" value="Genomic_DNA"/>
</dbReference>
<protein>
    <submittedName>
        <fullName evidence="1">Uncharacterized protein</fullName>
    </submittedName>
</protein>
<sequence>MRRSGSERRRGGGLGVLGDTLAWAGGAGPGGWGILAGVVLAQVTPASLPGGRCPWRFRGPLTVHKEHQHWRSP</sequence>
<comment type="caution">
    <text evidence="1">The sequence shown here is derived from an EMBL/GenBank/DDBJ whole genome shotgun (WGS) entry which is preliminary data.</text>
</comment>
<keyword evidence="2" id="KW-1185">Reference proteome</keyword>
<dbReference type="Proteomes" id="UP000470404">
    <property type="component" value="Unassembled WGS sequence"/>
</dbReference>
<name>A0ABX0CC72_9PSEU</name>
<gene>
    <name evidence="1" type="ORF">G3I59_45425</name>
</gene>
<evidence type="ECO:0000313" key="2">
    <source>
        <dbReference type="Proteomes" id="UP000470404"/>
    </source>
</evidence>
<dbReference type="RefSeq" id="WP_157905069.1">
    <property type="nucleotide sequence ID" value="NZ_FOWC01000003.1"/>
</dbReference>